<gene>
    <name evidence="9" type="ORF">NUTIK01_12880</name>
</gene>
<evidence type="ECO:0000313" key="10">
    <source>
        <dbReference type="Proteomes" id="UP001187221"/>
    </source>
</evidence>
<dbReference type="InterPro" id="IPR048230">
    <property type="entry name" value="GalA-like"/>
</dbReference>
<feature type="region of interest" description="Disordered" evidence="4">
    <location>
        <begin position="90"/>
        <end position="111"/>
    </location>
</feature>
<evidence type="ECO:0000256" key="1">
    <source>
        <dbReference type="ARBA" id="ARBA00007401"/>
    </source>
</evidence>
<comment type="similarity">
    <text evidence="1">Belongs to the glycosyl hydrolase 2 family.</text>
</comment>
<keyword evidence="2" id="KW-0378">Hydrolase</keyword>
<name>A0ABQ6P6S4_9SPHN</name>
<proteinExistence type="inferred from homology"/>
<dbReference type="Pfam" id="PF02836">
    <property type="entry name" value="Glyco_hydro_2_C"/>
    <property type="match status" value="2"/>
</dbReference>
<feature type="domain" description="Glycoside hydrolase family 2 catalytic" evidence="6">
    <location>
        <begin position="432"/>
        <end position="509"/>
    </location>
</feature>
<dbReference type="SUPFAM" id="SSF51445">
    <property type="entry name" value="(Trans)glycosidases"/>
    <property type="match status" value="1"/>
</dbReference>
<dbReference type="InterPro" id="IPR032311">
    <property type="entry name" value="DUF4982"/>
</dbReference>
<dbReference type="Gene3D" id="2.60.120.260">
    <property type="entry name" value="Galactose-binding domain-like"/>
    <property type="match status" value="1"/>
</dbReference>
<dbReference type="SUPFAM" id="SSF49785">
    <property type="entry name" value="Galactose-binding domain-like"/>
    <property type="match status" value="1"/>
</dbReference>
<dbReference type="InterPro" id="IPR017853">
    <property type="entry name" value="GH"/>
</dbReference>
<dbReference type="Gene3D" id="3.20.20.80">
    <property type="entry name" value="Glycosidases"/>
    <property type="match status" value="1"/>
</dbReference>
<dbReference type="Proteomes" id="UP001187221">
    <property type="component" value="Unassembled WGS sequence"/>
</dbReference>
<protein>
    <submittedName>
        <fullName evidence="9">Beta-galactosidase GalA</fullName>
    </submittedName>
</protein>
<sequence>MAVPTQPAPVLPAPVLPVPVLHAPPPLLDLSNHIYMINVKGPKLAPAEELEMSHDPIRQGAPWTANRRAALAMGLTTAGLAATHPALAATAARGGGKEGKNAGPDAGASPRRRVRLAEGWRFHLGHAADMAKDFDYGQWQRTYAKPGLDGSPATLATFDDRDWTPVRVPHDWAVELPYAAPIGPVPKDEEDSAAAHGFRAIGRDYPENSVGWYRLALPISEAGISKADKGRAVWLEFDGVFRNCKVFVNGYEAGGSASGYAPFRVDITDFLDTDGGPNQLALRVDASLGEGWFYEGAGIYRHVDLVSAAPLHVPQWGTWVRSTPDATGASLAIETRFANIGEQAATGAVRHRVIAPDGSIAAQTGPRPLALAALGEASQDESLRVTAPHLWSPKTPVLYTLETEVLVEGQVVDRVATRFGIRTLTFDGHRGFFVNGEPVKLLGVCNHQDHAGVGTAIPDALHAWRVAQTQSMGANAWRSAHNPVSQALLDIADATGLMMIAENRLNTTNPEAFDELDRLIRSSRNHPSIILWSVGNEEGHQASERGRHISTRLVARCKELDPTRLTTQAMDRGWNEPVNAGDAVDVVGFNYHSEKIADWHTRHPGKPVIGTETGSTVYTRGAYVNDASAHVVRAYDTEYPRWASTAEAWWSIVARDPSIAGGFIWTGFDYRGEPTPYPTLPSVSSYFGAMDLCGFPKDNYFYYRAWWRRNEPLVHLLPHWNWEGGEGKPVEVWVHGNCGEVELLLNGRSLGRKAMAENGHLVWQVPYAPGTLEARGFNAGKLAAQDRRVTAGKPAALRLVADRKRLSADGADTAPVRVEVLDAHGIVVPTADTPISFALAGPARLIGLGNGNPTSTEPDKGTQRRAFNGLAQALVQSAGTPGASRLTASAPGLTSASLDLFFHA</sequence>
<dbReference type="InterPro" id="IPR008979">
    <property type="entry name" value="Galactose-bd-like_sf"/>
</dbReference>
<dbReference type="InterPro" id="IPR036156">
    <property type="entry name" value="Beta-gal/glucu_dom_sf"/>
</dbReference>
<dbReference type="InterPro" id="IPR051913">
    <property type="entry name" value="GH2_Domain-Containing"/>
</dbReference>
<evidence type="ECO:0000259" key="6">
    <source>
        <dbReference type="Pfam" id="PF02836"/>
    </source>
</evidence>
<feature type="domain" description="Glycoside hydrolase family 2 catalytic" evidence="6">
    <location>
        <begin position="510"/>
        <end position="677"/>
    </location>
</feature>
<keyword evidence="3" id="KW-0326">Glycosidase</keyword>
<dbReference type="Pfam" id="PF16355">
    <property type="entry name" value="DUF4982"/>
    <property type="match status" value="1"/>
</dbReference>
<dbReference type="InterPro" id="IPR040605">
    <property type="entry name" value="Glyco_hydro2_dom5"/>
</dbReference>
<dbReference type="Pfam" id="PF18565">
    <property type="entry name" value="Glyco_hydro2_C5"/>
    <property type="match status" value="1"/>
</dbReference>
<dbReference type="SUPFAM" id="SSF49303">
    <property type="entry name" value="beta-Galactosidase/glucuronidase domain"/>
    <property type="match status" value="1"/>
</dbReference>
<evidence type="ECO:0000256" key="2">
    <source>
        <dbReference type="ARBA" id="ARBA00022801"/>
    </source>
</evidence>
<keyword evidence="10" id="KW-1185">Reference proteome</keyword>
<dbReference type="Gene3D" id="2.60.40.10">
    <property type="entry name" value="Immunoglobulins"/>
    <property type="match status" value="3"/>
</dbReference>
<evidence type="ECO:0000313" key="9">
    <source>
        <dbReference type="EMBL" id="GMM60511.1"/>
    </source>
</evidence>
<dbReference type="EMBL" id="BTFW01000001">
    <property type="protein sequence ID" value="GMM60511.1"/>
    <property type="molecule type" value="Genomic_DNA"/>
</dbReference>
<dbReference type="InterPro" id="IPR006101">
    <property type="entry name" value="Glyco_hydro_2"/>
</dbReference>
<dbReference type="PANTHER" id="PTHR42732">
    <property type="entry name" value="BETA-GALACTOSIDASE"/>
    <property type="match status" value="1"/>
</dbReference>
<dbReference type="InterPro" id="IPR006102">
    <property type="entry name" value="Ig-like_GH2"/>
</dbReference>
<dbReference type="InterPro" id="IPR006103">
    <property type="entry name" value="Glyco_hydro_2_cat"/>
</dbReference>
<comment type="caution">
    <text evidence="9">The sequence shown here is derived from an EMBL/GenBank/DDBJ whole genome shotgun (WGS) entry which is preliminary data.</text>
</comment>
<dbReference type="PANTHER" id="PTHR42732:SF1">
    <property type="entry name" value="BETA-MANNOSIDASE"/>
    <property type="match status" value="1"/>
</dbReference>
<organism evidence="9 10">
    <name type="scientific">Novosphingobium pituita</name>
    <dbReference type="NCBI Taxonomy" id="3056842"/>
    <lineage>
        <taxon>Bacteria</taxon>
        <taxon>Pseudomonadati</taxon>
        <taxon>Pseudomonadota</taxon>
        <taxon>Alphaproteobacteria</taxon>
        <taxon>Sphingomonadales</taxon>
        <taxon>Sphingomonadaceae</taxon>
        <taxon>Novosphingobium</taxon>
    </lineage>
</organism>
<evidence type="ECO:0000256" key="3">
    <source>
        <dbReference type="ARBA" id="ARBA00023295"/>
    </source>
</evidence>
<dbReference type="PRINTS" id="PR00132">
    <property type="entry name" value="GLHYDRLASE2"/>
</dbReference>
<feature type="domain" description="Glycoside hydrolase family 2" evidence="8">
    <location>
        <begin position="797"/>
        <end position="898"/>
    </location>
</feature>
<accession>A0ABQ6P6S4</accession>
<reference evidence="9 10" key="1">
    <citation type="submission" date="2023-06" db="EMBL/GenBank/DDBJ databases">
        <title>Draft genome sequence of Novosphingobium sp. strain IK01.</title>
        <authorList>
            <person name="Hatamoto M."/>
            <person name="Ikarashi T."/>
            <person name="Yamaguchi T."/>
        </authorList>
    </citation>
    <scope>NUCLEOTIDE SEQUENCE [LARGE SCALE GENOMIC DNA]</scope>
    <source>
        <strain evidence="9 10">IK01</strain>
    </source>
</reference>
<dbReference type="NCBIfam" id="NF041462">
    <property type="entry name" value="GalA"/>
    <property type="match status" value="1"/>
</dbReference>
<evidence type="ECO:0000256" key="4">
    <source>
        <dbReference type="SAM" id="MobiDB-lite"/>
    </source>
</evidence>
<feature type="domain" description="Glycoside hydrolase family 2 immunoglobulin-like beta-sandwich" evidence="5">
    <location>
        <begin position="319"/>
        <end position="422"/>
    </location>
</feature>
<feature type="domain" description="DUF4982" evidence="7">
    <location>
        <begin position="727"/>
        <end position="782"/>
    </location>
</feature>
<evidence type="ECO:0000259" key="5">
    <source>
        <dbReference type="Pfam" id="PF00703"/>
    </source>
</evidence>
<evidence type="ECO:0000259" key="8">
    <source>
        <dbReference type="Pfam" id="PF18565"/>
    </source>
</evidence>
<evidence type="ECO:0000259" key="7">
    <source>
        <dbReference type="Pfam" id="PF16355"/>
    </source>
</evidence>
<dbReference type="InterPro" id="IPR013783">
    <property type="entry name" value="Ig-like_fold"/>
</dbReference>
<dbReference type="Pfam" id="PF00703">
    <property type="entry name" value="Glyco_hydro_2"/>
    <property type="match status" value="1"/>
</dbReference>